<protein>
    <submittedName>
        <fullName evidence="4">Signal recognition particle protein Srp19</fullName>
    </submittedName>
</protein>
<keyword evidence="2" id="KW-0733">Signal recognition particle</keyword>
<organism evidence="4 5">
    <name type="scientific">Marine Group III euryarchaeote</name>
    <dbReference type="NCBI Taxonomy" id="2173149"/>
    <lineage>
        <taxon>Archaea</taxon>
        <taxon>Methanobacteriati</taxon>
        <taxon>Thermoplasmatota</taxon>
        <taxon>Thermoplasmata</taxon>
        <taxon>Candidatus Thermoprofundales</taxon>
    </lineage>
</organism>
<reference evidence="5" key="1">
    <citation type="journal article" date="2019" name="bioRxiv">
        <title>Genome diversification in globally distributed novel marine Proteobacteria is linked to environmental adaptation.</title>
        <authorList>
            <person name="Zhou Z."/>
            <person name="Tran P.Q."/>
            <person name="Kieft K."/>
            <person name="Anantharaman K."/>
        </authorList>
    </citation>
    <scope>NUCLEOTIDE SEQUENCE [LARGE SCALE GENOMIC DNA]</scope>
</reference>
<evidence type="ECO:0000313" key="4">
    <source>
        <dbReference type="EMBL" id="HIA97897.1"/>
    </source>
</evidence>
<evidence type="ECO:0000256" key="3">
    <source>
        <dbReference type="ARBA" id="ARBA00023274"/>
    </source>
</evidence>
<dbReference type="EMBL" id="DTTC01000096">
    <property type="protein sequence ID" value="HIA97897.1"/>
    <property type="molecule type" value="Genomic_DNA"/>
</dbReference>
<dbReference type="InterPro" id="IPR002778">
    <property type="entry name" value="Signal_recog_particle_SRP19"/>
</dbReference>
<accession>A0A7J4D0S5</accession>
<comment type="caution">
    <text evidence="4">The sequence shown here is derived from an EMBL/GenBank/DDBJ whole genome shotgun (WGS) entry which is preliminary data.</text>
</comment>
<dbReference type="GO" id="GO:0048500">
    <property type="term" value="C:signal recognition particle"/>
    <property type="evidence" value="ECO:0007669"/>
    <property type="project" value="InterPro"/>
</dbReference>
<dbReference type="InterPro" id="IPR036521">
    <property type="entry name" value="SRP19-like_sf"/>
</dbReference>
<dbReference type="Proteomes" id="UP000589132">
    <property type="component" value="Unassembled WGS sequence"/>
</dbReference>
<proteinExistence type="predicted"/>
<gene>
    <name evidence="4" type="ORF">EYO15_01795</name>
</gene>
<evidence type="ECO:0000313" key="5">
    <source>
        <dbReference type="Proteomes" id="UP000589132"/>
    </source>
</evidence>
<keyword evidence="1" id="KW-0963">Cytoplasm</keyword>
<dbReference type="AlphaFoldDB" id="A0A7J4D0S5"/>
<keyword evidence="3" id="KW-0687">Ribonucleoprotein</keyword>
<name>A0A7J4D0S5_9ARCH</name>
<dbReference type="SUPFAM" id="SSF69695">
    <property type="entry name" value="SRP19"/>
    <property type="match status" value="1"/>
</dbReference>
<evidence type="ECO:0000256" key="2">
    <source>
        <dbReference type="ARBA" id="ARBA00023135"/>
    </source>
</evidence>
<dbReference type="Pfam" id="PF01922">
    <property type="entry name" value="SRP19"/>
    <property type="match status" value="1"/>
</dbReference>
<dbReference type="GO" id="GO:0008312">
    <property type="term" value="F:7S RNA binding"/>
    <property type="evidence" value="ECO:0007669"/>
    <property type="project" value="InterPro"/>
</dbReference>
<dbReference type="Gene3D" id="3.30.56.30">
    <property type="entry name" value="Signal recognition particle, SRP19-like subunit"/>
    <property type="match status" value="1"/>
</dbReference>
<sequence length="95" mass="10778">MSERRPLVIYPEYFDFNLKRSQGRKVPLNQSVKKPTTDELFIVSKPLVTSVEKSEKSYSGNWVSNSGSLKVNYDGSKTSLLHSIGQGLKDLRRTD</sequence>
<dbReference type="GO" id="GO:0006614">
    <property type="term" value="P:SRP-dependent cotranslational protein targeting to membrane"/>
    <property type="evidence" value="ECO:0007669"/>
    <property type="project" value="InterPro"/>
</dbReference>
<evidence type="ECO:0000256" key="1">
    <source>
        <dbReference type="ARBA" id="ARBA00022490"/>
    </source>
</evidence>